<protein>
    <submittedName>
        <fullName evidence="2">Asp23/Gls24 family envelope stress response protein</fullName>
    </submittedName>
</protein>
<dbReference type="AlphaFoldDB" id="A0A939BD68"/>
<dbReference type="EMBL" id="JACJKY010000001">
    <property type="protein sequence ID" value="MBM6919692.1"/>
    <property type="molecule type" value="Genomic_DNA"/>
</dbReference>
<dbReference type="InterPro" id="IPR005531">
    <property type="entry name" value="Asp23"/>
</dbReference>
<dbReference type="Pfam" id="PF03780">
    <property type="entry name" value="Asp23"/>
    <property type="match status" value="1"/>
</dbReference>
<keyword evidence="3" id="KW-1185">Reference proteome</keyword>
<evidence type="ECO:0000313" key="2">
    <source>
        <dbReference type="EMBL" id="MBM6919692.1"/>
    </source>
</evidence>
<proteinExistence type="inferred from homology"/>
<dbReference type="PANTHER" id="PTHR34297">
    <property type="entry name" value="HYPOTHETICAL CYTOSOLIC PROTEIN-RELATED"/>
    <property type="match status" value="1"/>
</dbReference>
<evidence type="ECO:0000256" key="1">
    <source>
        <dbReference type="ARBA" id="ARBA00005721"/>
    </source>
</evidence>
<accession>A0A939BD68</accession>
<dbReference type="RefSeq" id="WP_204443703.1">
    <property type="nucleotide sequence ID" value="NZ_JACJKY010000001.1"/>
</dbReference>
<dbReference type="Proteomes" id="UP000774750">
    <property type="component" value="Unassembled WGS sequence"/>
</dbReference>
<comment type="caution">
    <text evidence="2">The sequence shown here is derived from an EMBL/GenBank/DDBJ whole genome shotgun (WGS) entry which is preliminary data.</text>
</comment>
<gene>
    <name evidence="2" type="ORF">H6A12_00725</name>
</gene>
<reference evidence="2" key="2">
    <citation type="journal article" date="2021" name="Sci. Rep.">
        <title>The distribution of antibiotic resistance genes in chicken gut microbiota commensals.</title>
        <authorList>
            <person name="Juricova H."/>
            <person name="Matiasovicova J."/>
            <person name="Kubasova T."/>
            <person name="Cejkova D."/>
            <person name="Rychlik I."/>
        </authorList>
    </citation>
    <scope>NUCLEOTIDE SEQUENCE</scope>
    <source>
        <strain evidence="2">An559</strain>
    </source>
</reference>
<name>A0A939BD68_9FIRM</name>
<reference evidence="2" key="1">
    <citation type="submission" date="2020-08" db="EMBL/GenBank/DDBJ databases">
        <authorList>
            <person name="Cejkova D."/>
            <person name="Kubasova T."/>
            <person name="Jahodarova E."/>
            <person name="Rychlik I."/>
        </authorList>
    </citation>
    <scope>NUCLEOTIDE SEQUENCE</scope>
    <source>
        <strain evidence="2">An559</strain>
    </source>
</reference>
<comment type="similarity">
    <text evidence="1">Belongs to the asp23 family.</text>
</comment>
<sequence length="110" mass="11588">MTKTTTPTQSSLHISEAVVRSIVKEAIKEVDGVFGLANLPNAPKSKSIAVSLSTDAVQIDIGIVLFTGGKLKDICEQIQRTVKDSVQAMAGVTVSKVNVFVTGVCTEAKQ</sequence>
<organism evidence="2 3">
    <name type="scientific">Merdimmobilis hominis</name>
    <dbReference type="NCBI Taxonomy" id="2897707"/>
    <lineage>
        <taxon>Bacteria</taxon>
        <taxon>Bacillati</taxon>
        <taxon>Bacillota</taxon>
        <taxon>Clostridia</taxon>
        <taxon>Eubacteriales</taxon>
        <taxon>Oscillospiraceae</taxon>
        <taxon>Merdimmobilis</taxon>
    </lineage>
</organism>
<evidence type="ECO:0000313" key="3">
    <source>
        <dbReference type="Proteomes" id="UP000774750"/>
    </source>
</evidence>